<evidence type="ECO:0000313" key="11">
    <source>
        <dbReference type="RefSeq" id="XP_017775954.1"/>
    </source>
</evidence>
<feature type="transmembrane region" description="Helical" evidence="8">
    <location>
        <begin position="237"/>
        <end position="258"/>
    </location>
</feature>
<keyword evidence="3" id="KW-0328">Glycosyltransferase</keyword>
<feature type="compositionally biased region" description="Basic and acidic residues" evidence="7">
    <location>
        <begin position="18"/>
        <end position="30"/>
    </location>
</feature>
<dbReference type="RefSeq" id="XP_017775954.1">
    <property type="nucleotide sequence ID" value="XM_017920465.1"/>
</dbReference>
<gene>
    <name evidence="11" type="primary">LOC108562203</name>
</gene>
<feature type="transmembrane region" description="Helical" evidence="8">
    <location>
        <begin position="179"/>
        <end position="199"/>
    </location>
</feature>
<evidence type="ECO:0000256" key="1">
    <source>
        <dbReference type="ARBA" id="ARBA00004141"/>
    </source>
</evidence>
<feature type="transmembrane region" description="Helical" evidence="8">
    <location>
        <begin position="279"/>
        <end position="302"/>
    </location>
</feature>
<feature type="transmembrane region" description="Helical" evidence="8">
    <location>
        <begin position="941"/>
        <end position="966"/>
    </location>
</feature>
<dbReference type="InterPro" id="IPR029044">
    <property type="entry name" value="Nucleotide-diphossugar_trans"/>
</dbReference>
<feature type="transmembrane region" description="Helical" evidence="8">
    <location>
        <begin position="114"/>
        <end position="132"/>
    </location>
</feature>
<sequence length="1445" mass="166500">MSKRRVQVQEEEPLFGNKKPEQHTEQWDSFKDLEKKEDSGSTAQSQFFPRLEVWTKLVVYVITFALILAAAVISKGSLLFMTSQLSSTTRPYCNRDKGRNKQFVVTLPRIERTAWIWLLFFAYLVPQAGTLLRSCRMCLFKGLKLPTLSGFMLTLLTETLPTIGTAILVFHVLPEMDVIKGAMLTNAVCFVPAAVGFFCRKRKCPSNIMILTMDVLSLTAQASAFVVWPMLEDNRALWLIPVAVILISFGYWENYITEDAPFQAIRKLAASYEFTNDKYFTYIFVSIWKSVVYFLSMLLIIYGREGEMSFLFDDFRNAFQDHGIYINEIAPIISSANTPNIPELISTSKGTTIIADHLVPVWVWLINVCCTYAVYVIGKFACKVMIQDFSFAFPLNLVMPVTISALIAVSGAFVRDECAFASVIPYYLFFNVPPIYFLKDFLGSQHAWIWLIWLLSQAWVTAHTWTTKCERQARTERLFVRPMYDAVLVDQDVAMNRRRSDRSIRDEDNLREEYATALGDQEIVNARTPIIYACGTMWHETREEMLEFLKSVMRMDIDQCARRVARSYMNATVDDYYEIETHIFFDDAFFRYKDDKQQLPYLNEHVKTLIKCVDESVEKIHGSGLKLYPPMKYPTPYGGRLVWTLPGQNKLIAHLKDKAKIRAKKRWSQVMYMYYLLGYNLMENNKMSTVLRDLRSRNTFILALDGDIDFQPQAVLLLVDLMKRNAAVGAACGRIHPIGSGPMVWYQMFEYAVGHWLQKATEHMIGCVLCSPGCFSLFRGSALMDYNVMKKYTTTSTEARHYVQYDQGEDRWLCTLLLQRGYRVEYSAASDAFTHCPESFNEFYTQRRRWMPSTTANIMELLTDYRNVVKENPNISRLYIAYQVILMVGTILGPGTIFLMLVGAFVAAFQMDQWTSFLWNVVPILFFMLICKIFEKDKVQLFFAAVISAIYGLVMMAVLVGVMLQIANDGPLAPSSLFFFCVAGEMIVTGLLHPKEVNCLPYGIIYYVTVPSMYMLLVIYTIFNMNNVSWGTREITLVPSKKPEDEEPMTEEEKRAKEEKKRVEKELEAAEKKNKPNVFMKWWTKLFLSREKASLLEIQKTMMEISERLDRISKGIPANPGPEERKTQTVDIMHGIEGVVTKAKVYVDDTESLAMEMDDENWIDDEVLDKCQTGMIPQAEKVFWKKLLERYLKPEDNRSEEVEQNLRNLRDMSVSAFFMLNALFVLVVFLLTLKKELLHIKWPFDIKTNFTYFENNEVIMVKQYLQLEPIGLVFLVFFAILLVVQFIAMLFHRFSTFCQILANTKISFAKEEVDIPDMIKKIRNGTDEDESYEPAGRRKTVVNATANQKKGKPGVINMEEIIVRRMTHVRMNLDDGKRMNLTKEEKKAIHKMTTMDARRTTIVAKGGFQQHFENLGSTTEEGGGRRNRVPEGIANLGFEPDTTNV</sequence>
<name>A0ABM1MN04_NICVS</name>
<dbReference type="InterPro" id="IPR004835">
    <property type="entry name" value="Chitin_synth"/>
</dbReference>
<dbReference type="Proteomes" id="UP000695000">
    <property type="component" value="Unplaced"/>
</dbReference>
<keyword evidence="6 8" id="KW-0472">Membrane</keyword>
<dbReference type="Pfam" id="PF03142">
    <property type="entry name" value="Chitin_synth_2"/>
    <property type="match status" value="1"/>
</dbReference>
<feature type="region of interest" description="Disordered" evidence="7">
    <location>
        <begin position="1"/>
        <end position="30"/>
    </location>
</feature>
<evidence type="ECO:0000256" key="8">
    <source>
        <dbReference type="SAM" id="Phobius"/>
    </source>
</evidence>
<feature type="transmembrane region" description="Helical" evidence="8">
    <location>
        <begin position="884"/>
        <end position="911"/>
    </location>
</feature>
<feature type="transmembrane region" description="Helical" evidence="8">
    <location>
        <begin position="1214"/>
        <end position="1233"/>
    </location>
</feature>
<dbReference type="EC" id="2.4.1.16" evidence="2"/>
<dbReference type="PANTHER" id="PTHR22914">
    <property type="entry name" value="CHITIN SYNTHASE"/>
    <property type="match status" value="1"/>
</dbReference>
<feature type="transmembrane region" description="Helical" evidence="8">
    <location>
        <begin position="419"/>
        <end position="438"/>
    </location>
</feature>
<reference evidence="11" key="1">
    <citation type="submission" date="2025-08" db="UniProtKB">
        <authorList>
            <consortium name="RefSeq"/>
        </authorList>
    </citation>
    <scope>IDENTIFICATION</scope>
    <source>
        <tissue evidence="11">Whole Larva</tissue>
    </source>
</reference>
<feature type="transmembrane region" description="Helical" evidence="8">
    <location>
        <begin position="1270"/>
        <end position="1291"/>
    </location>
</feature>
<evidence type="ECO:0000256" key="7">
    <source>
        <dbReference type="SAM" id="MobiDB-lite"/>
    </source>
</evidence>
<evidence type="ECO:0000313" key="10">
    <source>
        <dbReference type="Proteomes" id="UP000695000"/>
    </source>
</evidence>
<feature type="region of interest" description="Disordered" evidence="7">
    <location>
        <begin position="1414"/>
        <end position="1445"/>
    </location>
</feature>
<dbReference type="SUPFAM" id="SSF53448">
    <property type="entry name" value="Nucleotide-diphospho-sugar transferases"/>
    <property type="match status" value="1"/>
</dbReference>
<protein>
    <recommendedName>
        <fullName evidence="2">chitin synthase</fullName>
        <ecNumber evidence="2">2.4.1.16</ecNumber>
    </recommendedName>
</protein>
<dbReference type="PANTHER" id="PTHR22914:SF42">
    <property type="entry name" value="CHITIN SYNTHASE"/>
    <property type="match status" value="1"/>
</dbReference>
<feature type="domain" description="Chitin synthase chs-1/2 N-terminal putative transporter" evidence="9">
    <location>
        <begin position="54"/>
        <end position="261"/>
    </location>
</feature>
<dbReference type="InterPro" id="IPR055120">
    <property type="entry name" value="Chs-1/2_IV_N"/>
</dbReference>
<feature type="transmembrane region" description="Helical" evidence="8">
    <location>
        <begin position="361"/>
        <end position="381"/>
    </location>
</feature>
<keyword evidence="3" id="KW-0808">Transferase</keyword>
<evidence type="ECO:0000256" key="3">
    <source>
        <dbReference type="ARBA" id="ARBA00022676"/>
    </source>
</evidence>
<keyword evidence="4 8" id="KW-0812">Transmembrane</keyword>
<evidence type="ECO:0000256" key="2">
    <source>
        <dbReference type="ARBA" id="ARBA00012543"/>
    </source>
</evidence>
<feature type="transmembrane region" description="Helical" evidence="8">
    <location>
        <begin position="1004"/>
        <end position="1023"/>
    </location>
</feature>
<feature type="transmembrane region" description="Helical" evidence="8">
    <location>
        <begin position="57"/>
        <end position="81"/>
    </location>
</feature>
<evidence type="ECO:0000256" key="4">
    <source>
        <dbReference type="ARBA" id="ARBA00022692"/>
    </source>
</evidence>
<comment type="subcellular location">
    <subcellularLocation>
        <location evidence="1">Membrane</location>
        <topology evidence="1">Multi-pass membrane protein</topology>
    </subcellularLocation>
</comment>
<evidence type="ECO:0000256" key="5">
    <source>
        <dbReference type="ARBA" id="ARBA00022989"/>
    </source>
</evidence>
<feature type="transmembrane region" description="Helical" evidence="8">
    <location>
        <begin position="153"/>
        <end position="173"/>
    </location>
</feature>
<keyword evidence="5 8" id="KW-1133">Transmembrane helix</keyword>
<evidence type="ECO:0000259" key="9">
    <source>
        <dbReference type="Pfam" id="PF23000"/>
    </source>
</evidence>
<dbReference type="Pfam" id="PF23000">
    <property type="entry name" value="ChitinSynthase_IV_N"/>
    <property type="match status" value="1"/>
</dbReference>
<feature type="transmembrane region" description="Helical" evidence="8">
    <location>
        <begin position="917"/>
        <end position="934"/>
    </location>
</feature>
<keyword evidence="10" id="KW-1185">Reference proteome</keyword>
<dbReference type="CDD" id="cd04190">
    <property type="entry name" value="Chitin_synth_C"/>
    <property type="match status" value="1"/>
</dbReference>
<organism evidence="10 11">
    <name type="scientific">Nicrophorus vespilloides</name>
    <name type="common">Boreal carrion beetle</name>
    <dbReference type="NCBI Taxonomy" id="110193"/>
    <lineage>
        <taxon>Eukaryota</taxon>
        <taxon>Metazoa</taxon>
        <taxon>Ecdysozoa</taxon>
        <taxon>Arthropoda</taxon>
        <taxon>Hexapoda</taxon>
        <taxon>Insecta</taxon>
        <taxon>Pterygota</taxon>
        <taxon>Neoptera</taxon>
        <taxon>Endopterygota</taxon>
        <taxon>Coleoptera</taxon>
        <taxon>Polyphaga</taxon>
        <taxon>Staphyliniformia</taxon>
        <taxon>Silphidae</taxon>
        <taxon>Nicrophorinae</taxon>
        <taxon>Nicrophorus</taxon>
    </lineage>
</organism>
<accession>A0ABM1MN04</accession>
<evidence type="ECO:0000256" key="6">
    <source>
        <dbReference type="ARBA" id="ARBA00023136"/>
    </source>
</evidence>
<proteinExistence type="predicted"/>
<feature type="transmembrane region" description="Helical" evidence="8">
    <location>
        <begin position="393"/>
        <end position="413"/>
    </location>
</feature>
<dbReference type="GeneID" id="108562203"/>